<feature type="compositionally biased region" description="Low complexity" evidence="5">
    <location>
        <begin position="42"/>
        <end position="68"/>
    </location>
</feature>
<keyword evidence="2 6" id="KW-0812">Transmembrane</keyword>
<feature type="transmembrane region" description="Helical" evidence="6">
    <location>
        <begin position="665"/>
        <end position="685"/>
    </location>
</feature>
<evidence type="ECO:0000256" key="5">
    <source>
        <dbReference type="SAM" id="MobiDB-lite"/>
    </source>
</evidence>
<feature type="region of interest" description="Disordered" evidence="5">
    <location>
        <begin position="733"/>
        <end position="780"/>
    </location>
</feature>
<feature type="compositionally biased region" description="Low complexity" evidence="5">
    <location>
        <begin position="955"/>
        <end position="966"/>
    </location>
</feature>
<feature type="region of interest" description="Disordered" evidence="5">
    <location>
        <begin position="101"/>
        <end position="120"/>
    </location>
</feature>
<feature type="region of interest" description="Disordered" evidence="5">
    <location>
        <begin position="30"/>
        <end position="79"/>
    </location>
</feature>
<keyword evidence="3 6" id="KW-1133">Transmembrane helix</keyword>
<feature type="transmembrane region" description="Helical" evidence="6">
    <location>
        <begin position="883"/>
        <end position="905"/>
    </location>
</feature>
<name>A0ABZ2AX18_9TREE</name>
<dbReference type="GeneID" id="89989806"/>
<keyword evidence="8" id="KW-1185">Reference proteome</keyword>
<feature type="transmembrane region" description="Helical" evidence="6">
    <location>
        <begin position="793"/>
        <end position="811"/>
    </location>
</feature>
<feature type="transmembrane region" description="Helical" evidence="6">
    <location>
        <begin position="852"/>
        <end position="877"/>
    </location>
</feature>
<feature type="compositionally biased region" description="Polar residues" evidence="5">
    <location>
        <begin position="753"/>
        <end position="780"/>
    </location>
</feature>
<feature type="region of interest" description="Disordered" evidence="5">
    <location>
        <begin position="955"/>
        <end position="977"/>
    </location>
</feature>
<evidence type="ECO:0000313" key="8">
    <source>
        <dbReference type="Proteomes" id="UP001432216"/>
    </source>
</evidence>
<comment type="subcellular location">
    <subcellularLocation>
        <location evidence="1">Membrane</location>
        <topology evidence="1">Multi-pass membrane protein</topology>
    </subcellularLocation>
</comment>
<evidence type="ECO:0000256" key="6">
    <source>
        <dbReference type="SAM" id="Phobius"/>
    </source>
</evidence>
<feature type="compositionally biased region" description="Basic and acidic residues" evidence="5">
    <location>
        <begin position="350"/>
        <end position="375"/>
    </location>
</feature>
<dbReference type="Pfam" id="PF07690">
    <property type="entry name" value="MFS_1"/>
    <property type="match status" value="1"/>
</dbReference>
<feature type="transmembrane region" description="Helical" evidence="6">
    <location>
        <begin position="388"/>
        <end position="411"/>
    </location>
</feature>
<proteinExistence type="predicted"/>
<organism evidence="7 8">
    <name type="scientific">Cryptococcus decagattii</name>
    <dbReference type="NCBI Taxonomy" id="1859122"/>
    <lineage>
        <taxon>Eukaryota</taxon>
        <taxon>Fungi</taxon>
        <taxon>Dikarya</taxon>
        <taxon>Basidiomycota</taxon>
        <taxon>Agaricomycotina</taxon>
        <taxon>Tremellomycetes</taxon>
        <taxon>Tremellales</taxon>
        <taxon>Cryptococcaceae</taxon>
        <taxon>Cryptococcus</taxon>
        <taxon>Cryptococcus gattii species complex</taxon>
    </lineage>
</organism>
<protein>
    <recommendedName>
        <fullName evidence="9">Major facilitator superfamily (MFS) profile domain-containing protein</fullName>
    </recommendedName>
</protein>
<feature type="compositionally biased region" description="Low complexity" evidence="5">
    <location>
        <begin position="102"/>
        <end position="113"/>
    </location>
</feature>
<feature type="transmembrane region" description="Helical" evidence="6">
    <location>
        <begin position="456"/>
        <end position="479"/>
    </location>
</feature>
<feature type="region of interest" description="Disordered" evidence="5">
    <location>
        <begin position="319"/>
        <end position="375"/>
    </location>
</feature>
<sequence>MNVLQHCTQKDAIWAQNNWVVTTIKPIRQKQPPLPIPPYLRTSSGHHSISSVSSQHSTHSTHQSHQMQPPHPQQHEFVPTFDSEGLTGAALYERALFEDAVSRSSTPNANSRSSSREAPFSASFFEENPMASLERHHDTSAGANFEYDLERTSTGTPTEASLLNWEAAREGSISRRPKWRRPSPKWVYPVIMGMALSLGMGSPPRSELYVNLACMAHPPTAKQTAVMSALTIIEEHDRTLRSKESEWGCTHDGDVGMHNSGEVVFVPVDHYPEQGIIDSNIVDAPHTNTTRRTDLSPADKWFIHLQHEIYEYRHRHSPHAGWNTEPGKGPAAPGLDQSVGNGSDWNTGDGKGEDKGEDHSNGEEGRTGGPFREIDPQLCKRDAKVQAAAAKLTMMLTLTMGFLSALTTGFWGSTSDKWGRTKIMTVVEVGLFLNELCFILVANFPHLAPGGYRSLLIGPTVEGLLGGFSTITATVNAYLSDITPDGSRVMAFSRAMGFMMAGFACGPVLGSILIQSTGDIMTPFYINLVLYSLSIPLVLFLLPESLSSDARLILAKRARLAEDADARREAAEIEWEDETPVLPRLEMNERGEYAQEEDDPLVSGLSLRLDGMSGHLKRRKMMETIKRLGKKATGFLAPLGIFLPVIVEEDEKEDEVGEGRVRREWNMTVMGMGMFLMSMLYGILLTKTQYSFYAYGWTSAQLGPYMSAVAFLRSFILIVLVPVIIKYVKSRLNPSHSKPKSAAHEAEAGGSAFTTSDHSLPSQSMSSHNSVYDRPSSSPSVTDSTHTAHLDLFTIRLCLFLELVPWFILSFGSSESAFIILTALTTFGCPATPAANSLALSLLPDPSQSGRLFGALSVVHALGATLISPLMFGMLFASTVEDYAAAVFALATAFVGGALVCMLCVRIPESGPGSFGKGKNTKDRDWVNDVDEFEREEGIGGRGRNRKVKRVMSMSVGGSASSMRSSYDGEVGVSSAA</sequence>
<evidence type="ECO:0000256" key="4">
    <source>
        <dbReference type="ARBA" id="ARBA00023136"/>
    </source>
</evidence>
<dbReference type="Gene3D" id="1.20.1250.20">
    <property type="entry name" value="MFS general substrate transporter like domains"/>
    <property type="match status" value="1"/>
</dbReference>
<feature type="transmembrane region" description="Helical" evidence="6">
    <location>
        <begin position="423"/>
        <end position="444"/>
    </location>
</feature>
<evidence type="ECO:0000256" key="2">
    <source>
        <dbReference type="ARBA" id="ARBA00022692"/>
    </source>
</evidence>
<feature type="transmembrane region" description="Helical" evidence="6">
    <location>
        <begin position="705"/>
        <end position="728"/>
    </location>
</feature>
<gene>
    <name evidence="7" type="ORF">IAS62_003033</name>
</gene>
<feature type="transmembrane region" description="Helical" evidence="6">
    <location>
        <begin position="520"/>
        <end position="542"/>
    </location>
</feature>
<accession>A0ABZ2AX18</accession>
<evidence type="ECO:0000256" key="1">
    <source>
        <dbReference type="ARBA" id="ARBA00004141"/>
    </source>
</evidence>
<reference evidence="7 8" key="1">
    <citation type="submission" date="2024-01" db="EMBL/GenBank/DDBJ databases">
        <title>Comparative genomics of Cryptococcus and Kwoniella reveals pathogenesis evolution and contrasting modes of karyotype evolution via chromosome fusion or intercentromeric recombination.</title>
        <authorList>
            <person name="Coelho M.A."/>
            <person name="David-Palma M."/>
            <person name="Shea T."/>
            <person name="Bowers K."/>
            <person name="McGinley-Smith S."/>
            <person name="Mohammad A.W."/>
            <person name="Gnirke A."/>
            <person name="Yurkov A.M."/>
            <person name="Nowrousian M."/>
            <person name="Sun S."/>
            <person name="Cuomo C.A."/>
            <person name="Heitman J."/>
        </authorList>
    </citation>
    <scope>NUCLEOTIDE SEQUENCE [LARGE SCALE GENOMIC DNA]</scope>
    <source>
        <strain evidence="7 8">7685027</strain>
    </source>
</reference>
<dbReference type="InterPro" id="IPR036259">
    <property type="entry name" value="MFS_trans_sf"/>
</dbReference>
<dbReference type="SUPFAM" id="SSF103473">
    <property type="entry name" value="MFS general substrate transporter"/>
    <property type="match status" value="1"/>
</dbReference>
<dbReference type="EMBL" id="CP143809">
    <property type="protein sequence ID" value="WVO21721.1"/>
    <property type="molecule type" value="Genomic_DNA"/>
</dbReference>
<keyword evidence="4 6" id="KW-0472">Membrane</keyword>
<feature type="transmembrane region" description="Helical" evidence="6">
    <location>
        <begin position="817"/>
        <end position="840"/>
    </location>
</feature>
<dbReference type="Proteomes" id="UP001432216">
    <property type="component" value="Chromosome 4"/>
</dbReference>
<evidence type="ECO:0008006" key="9">
    <source>
        <dbReference type="Google" id="ProtNLM"/>
    </source>
</evidence>
<evidence type="ECO:0000256" key="3">
    <source>
        <dbReference type="ARBA" id="ARBA00022989"/>
    </source>
</evidence>
<dbReference type="InterPro" id="IPR011701">
    <property type="entry name" value="MFS"/>
</dbReference>
<dbReference type="PANTHER" id="PTHR23507">
    <property type="entry name" value="ZGC:174356"/>
    <property type="match status" value="1"/>
</dbReference>
<evidence type="ECO:0000313" key="7">
    <source>
        <dbReference type="EMBL" id="WVO21721.1"/>
    </source>
</evidence>
<dbReference type="RefSeq" id="XP_064720960.1">
    <property type="nucleotide sequence ID" value="XM_064864888.1"/>
</dbReference>
<feature type="transmembrane region" description="Helical" evidence="6">
    <location>
        <begin position="491"/>
        <end position="514"/>
    </location>
</feature>
<dbReference type="PANTHER" id="PTHR23507:SF1">
    <property type="entry name" value="FI18259P1-RELATED"/>
    <property type="match status" value="1"/>
</dbReference>